<keyword evidence="1" id="KW-0217">Developmental protein</keyword>
<dbReference type="Gene3D" id="6.10.250.1820">
    <property type="match status" value="1"/>
</dbReference>
<dbReference type="PANTHER" id="PTHR24179:SF21">
    <property type="entry name" value="MYOSIN BINDING SUBUNIT, ISOFORM O"/>
    <property type="match status" value="1"/>
</dbReference>
<keyword evidence="4" id="KW-0175">Coiled coil</keyword>
<evidence type="ECO:0000313" key="7">
    <source>
        <dbReference type="EMBL" id="KAG2468249.1"/>
    </source>
</evidence>
<name>A0A8X7XJ58_POLSE</name>
<keyword evidence="3" id="KW-0040">ANK repeat</keyword>
<organism evidence="7 8">
    <name type="scientific">Polypterus senegalus</name>
    <name type="common">Senegal bichir</name>
    <dbReference type="NCBI Taxonomy" id="55291"/>
    <lineage>
        <taxon>Eukaryota</taxon>
        <taxon>Metazoa</taxon>
        <taxon>Chordata</taxon>
        <taxon>Craniata</taxon>
        <taxon>Vertebrata</taxon>
        <taxon>Euteleostomi</taxon>
        <taxon>Actinopterygii</taxon>
        <taxon>Polypteriformes</taxon>
        <taxon>Polypteridae</taxon>
        <taxon>Polypterus</taxon>
    </lineage>
</organism>
<dbReference type="InterPro" id="IPR031775">
    <property type="entry name" value="PRKG1_interact"/>
</dbReference>
<feature type="compositionally biased region" description="Basic and acidic residues" evidence="5">
    <location>
        <begin position="78"/>
        <end position="102"/>
    </location>
</feature>
<evidence type="ECO:0000313" key="8">
    <source>
        <dbReference type="Proteomes" id="UP000886611"/>
    </source>
</evidence>
<evidence type="ECO:0000256" key="2">
    <source>
        <dbReference type="ARBA" id="ARBA00022737"/>
    </source>
</evidence>
<dbReference type="EMBL" id="JAATIS010000485">
    <property type="protein sequence ID" value="KAG2468249.1"/>
    <property type="molecule type" value="Genomic_DNA"/>
</dbReference>
<proteinExistence type="predicted"/>
<dbReference type="AlphaFoldDB" id="A0A8X7XJ58"/>
<evidence type="ECO:0000259" key="6">
    <source>
        <dbReference type="Pfam" id="PF15898"/>
    </source>
</evidence>
<dbReference type="Pfam" id="PF15898">
    <property type="entry name" value="PRKG1_interact"/>
    <property type="match status" value="1"/>
</dbReference>
<dbReference type="GO" id="GO:0004857">
    <property type="term" value="F:enzyme inhibitor activity"/>
    <property type="evidence" value="ECO:0007669"/>
    <property type="project" value="TreeGrafter"/>
</dbReference>
<keyword evidence="2" id="KW-0677">Repeat</keyword>
<dbReference type="GO" id="GO:0005737">
    <property type="term" value="C:cytoplasm"/>
    <property type="evidence" value="ECO:0007669"/>
    <property type="project" value="TreeGrafter"/>
</dbReference>
<feature type="non-terminal residue" evidence="7">
    <location>
        <position position="1"/>
    </location>
</feature>
<keyword evidence="8" id="KW-1185">Reference proteome</keyword>
<protein>
    <submittedName>
        <fullName evidence="7">MYPT1 phosphatase</fullName>
    </submittedName>
</protein>
<feature type="non-terminal residue" evidence="7">
    <location>
        <position position="376"/>
    </location>
</feature>
<feature type="region of interest" description="Disordered" evidence="5">
    <location>
        <begin position="69"/>
        <end position="125"/>
    </location>
</feature>
<feature type="coiled-coil region" evidence="4">
    <location>
        <begin position="308"/>
        <end position="363"/>
    </location>
</feature>
<dbReference type="GO" id="GO:0019901">
    <property type="term" value="F:protein kinase binding"/>
    <property type="evidence" value="ECO:0007669"/>
    <property type="project" value="InterPro"/>
</dbReference>
<feature type="region of interest" description="Disordered" evidence="5">
    <location>
        <begin position="257"/>
        <end position="280"/>
    </location>
</feature>
<evidence type="ECO:0000256" key="4">
    <source>
        <dbReference type="SAM" id="Coils"/>
    </source>
</evidence>
<dbReference type="PANTHER" id="PTHR24179">
    <property type="entry name" value="PROTEIN PHOSPHATASE 1 REGULATORY SUBUNIT 12"/>
    <property type="match status" value="1"/>
</dbReference>
<dbReference type="Proteomes" id="UP000886611">
    <property type="component" value="Unassembled WGS sequence"/>
</dbReference>
<evidence type="ECO:0000256" key="5">
    <source>
        <dbReference type="SAM" id="MobiDB-lite"/>
    </source>
</evidence>
<feature type="domain" description="cGMP-dependent protein kinase interacting" evidence="6">
    <location>
        <begin position="348"/>
        <end position="376"/>
    </location>
</feature>
<sequence length="376" mass="42151">MLDRAPPTNSNPPTASWDMHNRATHGNCNRPHESSIVLEARNNSPNTASVAFVCAKGVTLADLKEAEKMFGQSQPEKNTTETERWEGGKTAGRTEEGDRPEAKSLLGLPRNPEENRPWRTRSHSQEDLCYPRQRFGSQAENPSPTSANCFLFPNSSLTSRLPTRISSKDSNRNGASFILIGQTSERKNDGEIGKEHSDFLQSLRERRQAREQNLTSRNRELSSTLHQCFLKVLSEPDTVKNAGMVFQHEEVKTKISENSDSISPWLDSASSAGDDSSTDRLLSRISSYTRRENRLASLGKGDEDSSSSKDYKKLYEDALSENEKLKNKLQENKQELSKIRGQLDRASQVLSDLKSDNQRLKDENGALIRVISKLSK</sequence>
<comment type="caution">
    <text evidence="7">The sequence shown here is derived from an EMBL/GenBank/DDBJ whole genome shotgun (WGS) entry which is preliminary data.</text>
</comment>
<dbReference type="InterPro" id="IPR051226">
    <property type="entry name" value="PP1_Regulatory_Subunit"/>
</dbReference>
<dbReference type="GO" id="GO:0019208">
    <property type="term" value="F:phosphatase regulator activity"/>
    <property type="evidence" value="ECO:0007669"/>
    <property type="project" value="TreeGrafter"/>
</dbReference>
<accession>A0A8X7XJ58</accession>
<evidence type="ECO:0000256" key="1">
    <source>
        <dbReference type="ARBA" id="ARBA00022473"/>
    </source>
</evidence>
<feature type="region of interest" description="Disordered" evidence="5">
    <location>
        <begin position="1"/>
        <end position="30"/>
    </location>
</feature>
<reference evidence="7 8" key="1">
    <citation type="journal article" date="2021" name="Cell">
        <title>Tracing the genetic footprints of vertebrate landing in non-teleost ray-finned fishes.</title>
        <authorList>
            <person name="Bi X."/>
            <person name="Wang K."/>
            <person name="Yang L."/>
            <person name="Pan H."/>
            <person name="Jiang H."/>
            <person name="Wei Q."/>
            <person name="Fang M."/>
            <person name="Yu H."/>
            <person name="Zhu C."/>
            <person name="Cai Y."/>
            <person name="He Y."/>
            <person name="Gan X."/>
            <person name="Zeng H."/>
            <person name="Yu D."/>
            <person name="Zhu Y."/>
            <person name="Jiang H."/>
            <person name="Qiu Q."/>
            <person name="Yang H."/>
            <person name="Zhang Y.E."/>
            <person name="Wang W."/>
            <person name="Zhu M."/>
            <person name="He S."/>
            <person name="Zhang G."/>
        </authorList>
    </citation>
    <scope>NUCLEOTIDE SEQUENCE [LARGE SCALE GENOMIC DNA]</scope>
    <source>
        <strain evidence="7">Bchr_013</strain>
    </source>
</reference>
<gene>
    <name evidence="7" type="primary">Ppp1r12a_1</name>
    <name evidence="7" type="ORF">GTO96_0015392</name>
</gene>
<evidence type="ECO:0000256" key="3">
    <source>
        <dbReference type="ARBA" id="ARBA00023043"/>
    </source>
</evidence>